<evidence type="ECO:0000256" key="1">
    <source>
        <dbReference type="ARBA" id="ARBA00008791"/>
    </source>
</evidence>
<gene>
    <name evidence="4" type="ORF">ACFQL9_14055</name>
</gene>
<dbReference type="Gene3D" id="3.40.50.620">
    <property type="entry name" value="HUPs"/>
    <property type="match status" value="1"/>
</dbReference>
<dbReference type="InterPro" id="IPR006015">
    <property type="entry name" value="Universal_stress_UspA"/>
</dbReference>
<dbReference type="AlphaFoldDB" id="A0ABD5WE61"/>
<dbReference type="InterPro" id="IPR006016">
    <property type="entry name" value="UspA"/>
</dbReference>
<evidence type="ECO:0000313" key="5">
    <source>
        <dbReference type="Proteomes" id="UP001596461"/>
    </source>
</evidence>
<feature type="region of interest" description="Disordered" evidence="2">
    <location>
        <begin position="138"/>
        <end position="157"/>
    </location>
</feature>
<name>A0ABD5WE61_9EURY</name>
<reference evidence="4 5" key="1">
    <citation type="journal article" date="2019" name="Int. J. Syst. Evol. Microbiol.">
        <title>The Global Catalogue of Microorganisms (GCM) 10K type strain sequencing project: providing services to taxonomists for standard genome sequencing and annotation.</title>
        <authorList>
            <consortium name="The Broad Institute Genomics Platform"/>
            <consortium name="The Broad Institute Genome Sequencing Center for Infectious Disease"/>
            <person name="Wu L."/>
            <person name="Ma J."/>
        </authorList>
    </citation>
    <scope>NUCLEOTIDE SEQUENCE [LARGE SCALE GENOMIC DNA]</scope>
    <source>
        <strain evidence="4 5">DT31</strain>
    </source>
</reference>
<dbReference type="CDD" id="cd00293">
    <property type="entry name" value="USP-like"/>
    <property type="match status" value="1"/>
</dbReference>
<dbReference type="PANTHER" id="PTHR46268">
    <property type="entry name" value="STRESS RESPONSE PROTEIN NHAX"/>
    <property type="match status" value="1"/>
</dbReference>
<dbReference type="RefSeq" id="WP_284030689.1">
    <property type="nucleotide sequence ID" value="NZ_CP126154.1"/>
</dbReference>
<comment type="caution">
    <text evidence="4">The sequence shown here is derived from an EMBL/GenBank/DDBJ whole genome shotgun (WGS) entry which is preliminary data.</text>
</comment>
<dbReference type="PANTHER" id="PTHR46268:SF24">
    <property type="entry name" value="UNIVERSAL STRESS PROTEIN"/>
    <property type="match status" value="1"/>
</dbReference>
<proteinExistence type="inferred from homology"/>
<keyword evidence="5" id="KW-1185">Reference proteome</keyword>
<evidence type="ECO:0000259" key="3">
    <source>
        <dbReference type="Pfam" id="PF00582"/>
    </source>
</evidence>
<accession>A0ABD5WE61</accession>
<dbReference type="PRINTS" id="PR01438">
    <property type="entry name" value="UNVRSLSTRESS"/>
</dbReference>
<dbReference type="InterPro" id="IPR014729">
    <property type="entry name" value="Rossmann-like_a/b/a_fold"/>
</dbReference>
<dbReference type="EMBL" id="JBHTAH010000014">
    <property type="protein sequence ID" value="MFC7070770.1"/>
    <property type="molecule type" value="Genomic_DNA"/>
</dbReference>
<protein>
    <submittedName>
        <fullName evidence="4">Universal stress protein</fullName>
    </submittedName>
</protein>
<feature type="domain" description="UspA" evidence="3">
    <location>
        <begin position="2"/>
        <end position="144"/>
    </location>
</feature>
<sequence length="157" mass="16840">MPERVLIPYDGTPLAERALRYACGEFPTSDLTALYVVDKARDDTAASGWGDHPSEWTDWLTERRDHAQELFREADAVAAEYDVELGTGVAIGPVADMVIQVAEEYGMDLIVVGAHGQSALGELLIGSVARSLVRRSPVPVTTVRDSPGDDPTADGGD</sequence>
<evidence type="ECO:0000313" key="4">
    <source>
        <dbReference type="EMBL" id="MFC7070770.1"/>
    </source>
</evidence>
<dbReference type="GeneID" id="81125531"/>
<evidence type="ECO:0000256" key="2">
    <source>
        <dbReference type="SAM" id="MobiDB-lite"/>
    </source>
</evidence>
<comment type="similarity">
    <text evidence="1">Belongs to the universal stress protein A family.</text>
</comment>
<dbReference type="SUPFAM" id="SSF52402">
    <property type="entry name" value="Adenine nucleotide alpha hydrolases-like"/>
    <property type="match status" value="1"/>
</dbReference>
<dbReference type="Proteomes" id="UP001596461">
    <property type="component" value="Unassembled WGS sequence"/>
</dbReference>
<organism evidence="4 5">
    <name type="scientific">Halobaculum lipolyticum</name>
    <dbReference type="NCBI Taxonomy" id="3032001"/>
    <lineage>
        <taxon>Archaea</taxon>
        <taxon>Methanobacteriati</taxon>
        <taxon>Methanobacteriota</taxon>
        <taxon>Stenosarchaea group</taxon>
        <taxon>Halobacteria</taxon>
        <taxon>Halobacteriales</taxon>
        <taxon>Haloferacaceae</taxon>
        <taxon>Halobaculum</taxon>
    </lineage>
</organism>
<dbReference type="Pfam" id="PF00582">
    <property type="entry name" value="Usp"/>
    <property type="match status" value="1"/>
</dbReference>